<sequence length="148" mass="16842">MSISHKKHTRQMLAGKSINFDDEDENGMTISHYSTLLITFQIFGTDIRRVLIDPSSSANKVQLRAIEEMELMGQAISKLHLLYRFNSSSEMTRCEVTLTTNVEEVVNGTHFHVVAGDMTYNSIQGRPWIHKMDAVPSTLHQVFKFPSK</sequence>
<dbReference type="Proteomes" id="UP000790787">
    <property type="component" value="Chromosome 1"/>
</dbReference>
<evidence type="ECO:0000313" key="1">
    <source>
        <dbReference type="Proteomes" id="UP000790787"/>
    </source>
</evidence>
<gene>
    <name evidence="2" type="primary">LOC142164055</name>
</gene>
<protein>
    <submittedName>
        <fullName evidence="2">Uncharacterized protein LOC142164055</fullName>
    </submittedName>
</protein>
<keyword evidence="1" id="KW-1185">Reference proteome</keyword>
<proteinExistence type="predicted"/>
<dbReference type="RefSeq" id="XP_075077322.1">
    <property type="nucleotide sequence ID" value="XM_075221221.1"/>
</dbReference>
<evidence type="ECO:0000313" key="2">
    <source>
        <dbReference type="RefSeq" id="XP_075077322.1"/>
    </source>
</evidence>
<accession>A0AC58RX65</accession>
<organism evidence="1 2">
    <name type="scientific">Nicotiana tabacum</name>
    <name type="common">Common tobacco</name>
    <dbReference type="NCBI Taxonomy" id="4097"/>
    <lineage>
        <taxon>Eukaryota</taxon>
        <taxon>Viridiplantae</taxon>
        <taxon>Streptophyta</taxon>
        <taxon>Embryophyta</taxon>
        <taxon>Tracheophyta</taxon>
        <taxon>Spermatophyta</taxon>
        <taxon>Magnoliopsida</taxon>
        <taxon>eudicotyledons</taxon>
        <taxon>Gunneridae</taxon>
        <taxon>Pentapetalae</taxon>
        <taxon>asterids</taxon>
        <taxon>lamiids</taxon>
        <taxon>Solanales</taxon>
        <taxon>Solanaceae</taxon>
        <taxon>Nicotianoideae</taxon>
        <taxon>Nicotianeae</taxon>
        <taxon>Nicotiana</taxon>
    </lineage>
</organism>
<reference evidence="1" key="1">
    <citation type="journal article" date="2014" name="Nat. Commun.">
        <title>The tobacco genome sequence and its comparison with those of tomato and potato.</title>
        <authorList>
            <person name="Sierro N."/>
            <person name="Battey J.N."/>
            <person name="Ouadi S."/>
            <person name="Bakaher N."/>
            <person name="Bovet L."/>
            <person name="Willig A."/>
            <person name="Goepfert S."/>
            <person name="Peitsch M.C."/>
            <person name="Ivanov N.V."/>
        </authorList>
    </citation>
    <scope>NUCLEOTIDE SEQUENCE [LARGE SCALE GENOMIC DNA]</scope>
</reference>
<reference evidence="2" key="2">
    <citation type="submission" date="2025-08" db="UniProtKB">
        <authorList>
            <consortium name="RefSeq"/>
        </authorList>
    </citation>
    <scope>IDENTIFICATION</scope>
    <source>
        <tissue evidence="2">Leaf</tissue>
    </source>
</reference>
<name>A0AC58RX65_TOBAC</name>